<proteinExistence type="predicted"/>
<reference evidence="1 2" key="1">
    <citation type="submission" date="2017-03" db="EMBL/GenBank/DDBJ databases">
        <title>Whole genome sequences of fourteen strains of Bradyrhizobium canariense and one strain of Bradyrhizobium japonicum isolated from Lupinus (Papilionoideae: Genisteae) species in Algeria.</title>
        <authorList>
            <person name="Crovadore J."/>
            <person name="Chekireb D."/>
            <person name="Brachmann A."/>
            <person name="Chablais R."/>
            <person name="Cochard B."/>
            <person name="Lefort F."/>
        </authorList>
    </citation>
    <scope>NUCLEOTIDE SEQUENCE [LARGE SCALE GENOMIC DNA]</scope>
    <source>
        <strain evidence="1 2">UBMAN05</strain>
    </source>
</reference>
<protein>
    <submittedName>
        <fullName evidence="1">Uncharacterized protein</fullName>
    </submittedName>
</protein>
<evidence type="ECO:0000313" key="1">
    <source>
        <dbReference type="EMBL" id="OSJ35664.1"/>
    </source>
</evidence>
<dbReference type="EMBL" id="NAFK01000105">
    <property type="protein sequence ID" value="OSJ35664.1"/>
    <property type="molecule type" value="Genomic_DNA"/>
</dbReference>
<name>A0ABX3XB70_9BRAD</name>
<sequence>MVRHPDSERRERSRRDDWAQIRRRIQIAPLHYDLGYFDPEQKTLQPLDNPFGTRLSPMS</sequence>
<dbReference type="Proteomes" id="UP000193884">
    <property type="component" value="Unassembled WGS sequence"/>
</dbReference>
<gene>
    <name evidence="1" type="ORF">BST63_01620</name>
</gene>
<organism evidence="1 2">
    <name type="scientific">Bradyrhizobium canariense</name>
    <dbReference type="NCBI Taxonomy" id="255045"/>
    <lineage>
        <taxon>Bacteria</taxon>
        <taxon>Pseudomonadati</taxon>
        <taxon>Pseudomonadota</taxon>
        <taxon>Alphaproteobacteria</taxon>
        <taxon>Hyphomicrobiales</taxon>
        <taxon>Nitrobacteraceae</taxon>
        <taxon>Bradyrhizobium</taxon>
    </lineage>
</organism>
<keyword evidence="2" id="KW-1185">Reference proteome</keyword>
<accession>A0ABX3XB70</accession>
<evidence type="ECO:0000313" key="2">
    <source>
        <dbReference type="Proteomes" id="UP000193884"/>
    </source>
</evidence>
<comment type="caution">
    <text evidence="1">The sequence shown here is derived from an EMBL/GenBank/DDBJ whole genome shotgun (WGS) entry which is preliminary data.</text>
</comment>